<name>X0S4S5_9ZZZZ</name>
<comment type="caution">
    <text evidence="1">The sequence shown here is derived from an EMBL/GenBank/DDBJ whole genome shotgun (WGS) entry which is preliminary data.</text>
</comment>
<proteinExistence type="predicted"/>
<accession>X0S4S5</accession>
<protein>
    <submittedName>
        <fullName evidence="1">Uncharacterized protein</fullName>
    </submittedName>
</protein>
<dbReference type="AlphaFoldDB" id="X0S4S5"/>
<evidence type="ECO:0000313" key="1">
    <source>
        <dbReference type="EMBL" id="GAF70937.1"/>
    </source>
</evidence>
<reference evidence="1" key="1">
    <citation type="journal article" date="2014" name="Front. Microbiol.">
        <title>High frequency of phylogenetically diverse reductive dehalogenase-homologous genes in deep subseafloor sedimentary metagenomes.</title>
        <authorList>
            <person name="Kawai M."/>
            <person name="Futagami T."/>
            <person name="Toyoda A."/>
            <person name="Takaki Y."/>
            <person name="Nishi S."/>
            <person name="Hori S."/>
            <person name="Arai W."/>
            <person name="Tsubouchi T."/>
            <person name="Morono Y."/>
            <person name="Uchiyama I."/>
            <person name="Ito T."/>
            <person name="Fujiyama A."/>
            <person name="Inagaki F."/>
            <person name="Takami H."/>
        </authorList>
    </citation>
    <scope>NUCLEOTIDE SEQUENCE</scope>
    <source>
        <strain evidence="1">Expedition CK06-06</strain>
    </source>
</reference>
<organism evidence="1">
    <name type="scientific">marine sediment metagenome</name>
    <dbReference type="NCBI Taxonomy" id="412755"/>
    <lineage>
        <taxon>unclassified sequences</taxon>
        <taxon>metagenomes</taxon>
        <taxon>ecological metagenomes</taxon>
    </lineage>
</organism>
<gene>
    <name evidence="1" type="ORF">S01H1_17315</name>
</gene>
<sequence length="72" mass="8260">MRFEQRTCRESLEIDEGQLAFTNFGEDRYGLPIFHLVHTSSNIMLSGVSEADYASMIQEEQEIKQGYLNLGD</sequence>
<dbReference type="EMBL" id="BARS01009175">
    <property type="protein sequence ID" value="GAF70937.1"/>
    <property type="molecule type" value="Genomic_DNA"/>
</dbReference>